<dbReference type="OrthoDB" id="1158011at2759"/>
<sequence>YLPYARGGGYLLSSDLVQYLVDSAPRSRAYRAEDVTFGTWLAPLEILRHHDVRFDTEYRSRGCSHDFLITHKKSPLSMEELHANLKASNGEKLCTQEVVHARPYVYNWDVLPSKCCELR</sequence>
<dbReference type="EMBL" id="CAJPEX010002982">
    <property type="protein sequence ID" value="CAG0921722.1"/>
    <property type="molecule type" value="Genomic_DNA"/>
</dbReference>
<dbReference type="Pfam" id="PF01762">
    <property type="entry name" value="Galactosyl_T"/>
    <property type="match status" value="1"/>
</dbReference>
<evidence type="ECO:0000256" key="2">
    <source>
        <dbReference type="ARBA" id="ARBA00008661"/>
    </source>
</evidence>
<dbReference type="AlphaFoldDB" id="A0A7R9GGD8"/>
<evidence type="ECO:0000256" key="4">
    <source>
        <dbReference type="ARBA" id="ARBA00022679"/>
    </source>
</evidence>
<evidence type="ECO:0000313" key="10">
    <source>
        <dbReference type="EMBL" id="CAD7281570.1"/>
    </source>
</evidence>
<keyword evidence="3" id="KW-0328">Glycosyltransferase</keyword>
<comment type="similarity">
    <text evidence="2">Belongs to the glycosyltransferase 31 family.</text>
</comment>
<dbReference type="Proteomes" id="UP000678499">
    <property type="component" value="Unassembled WGS sequence"/>
</dbReference>
<evidence type="ECO:0000313" key="11">
    <source>
        <dbReference type="Proteomes" id="UP000678499"/>
    </source>
</evidence>
<organism evidence="10">
    <name type="scientific">Notodromas monacha</name>
    <dbReference type="NCBI Taxonomy" id="399045"/>
    <lineage>
        <taxon>Eukaryota</taxon>
        <taxon>Metazoa</taxon>
        <taxon>Ecdysozoa</taxon>
        <taxon>Arthropoda</taxon>
        <taxon>Crustacea</taxon>
        <taxon>Oligostraca</taxon>
        <taxon>Ostracoda</taxon>
        <taxon>Podocopa</taxon>
        <taxon>Podocopida</taxon>
        <taxon>Cypridocopina</taxon>
        <taxon>Cypridoidea</taxon>
        <taxon>Cyprididae</taxon>
        <taxon>Notodromas</taxon>
    </lineage>
</organism>
<feature type="non-terminal residue" evidence="10">
    <location>
        <position position="1"/>
    </location>
</feature>
<gene>
    <name evidence="10" type="ORF">NMOB1V02_LOCUS9213</name>
</gene>
<evidence type="ECO:0000256" key="3">
    <source>
        <dbReference type="ARBA" id="ARBA00022676"/>
    </source>
</evidence>
<evidence type="ECO:0000256" key="7">
    <source>
        <dbReference type="ARBA" id="ARBA00022989"/>
    </source>
</evidence>
<reference evidence="10" key="1">
    <citation type="submission" date="2020-11" db="EMBL/GenBank/DDBJ databases">
        <authorList>
            <person name="Tran Van P."/>
        </authorList>
    </citation>
    <scope>NUCLEOTIDE SEQUENCE</scope>
</reference>
<keyword evidence="6" id="KW-0735">Signal-anchor</keyword>
<keyword evidence="8" id="KW-0333">Golgi apparatus</keyword>
<keyword evidence="11" id="KW-1185">Reference proteome</keyword>
<protein>
    <recommendedName>
        <fullName evidence="12">Hexosyltransferase</fullName>
    </recommendedName>
</protein>
<evidence type="ECO:0000256" key="5">
    <source>
        <dbReference type="ARBA" id="ARBA00022692"/>
    </source>
</evidence>
<dbReference type="EMBL" id="OA885019">
    <property type="protein sequence ID" value="CAD7281570.1"/>
    <property type="molecule type" value="Genomic_DNA"/>
</dbReference>
<accession>A0A7R9GGD8</accession>
<keyword evidence="9" id="KW-0472">Membrane</keyword>
<keyword evidence="5" id="KW-0812">Transmembrane</keyword>
<dbReference type="GO" id="GO:0016758">
    <property type="term" value="F:hexosyltransferase activity"/>
    <property type="evidence" value="ECO:0007669"/>
    <property type="project" value="InterPro"/>
</dbReference>
<evidence type="ECO:0000256" key="6">
    <source>
        <dbReference type="ARBA" id="ARBA00022968"/>
    </source>
</evidence>
<name>A0A7R9GGD8_9CRUS</name>
<evidence type="ECO:0008006" key="12">
    <source>
        <dbReference type="Google" id="ProtNLM"/>
    </source>
</evidence>
<evidence type="ECO:0000256" key="8">
    <source>
        <dbReference type="ARBA" id="ARBA00023034"/>
    </source>
</evidence>
<evidence type="ECO:0000256" key="9">
    <source>
        <dbReference type="ARBA" id="ARBA00023136"/>
    </source>
</evidence>
<proteinExistence type="inferred from homology"/>
<keyword evidence="7" id="KW-1133">Transmembrane helix</keyword>
<comment type="subcellular location">
    <subcellularLocation>
        <location evidence="1">Golgi apparatus membrane</location>
        <topology evidence="1">Single-pass type II membrane protein</topology>
    </subcellularLocation>
</comment>
<dbReference type="InterPro" id="IPR002659">
    <property type="entry name" value="Glyco_trans_31"/>
</dbReference>
<keyword evidence="4" id="KW-0808">Transferase</keyword>
<evidence type="ECO:0000256" key="1">
    <source>
        <dbReference type="ARBA" id="ARBA00004323"/>
    </source>
</evidence>
<dbReference type="GO" id="GO:0000139">
    <property type="term" value="C:Golgi membrane"/>
    <property type="evidence" value="ECO:0007669"/>
    <property type="project" value="UniProtKB-SubCell"/>
</dbReference>